<accession>A0A6A7A8C4</accession>
<protein>
    <submittedName>
        <fullName evidence="1">Uncharacterized protein</fullName>
    </submittedName>
</protein>
<evidence type="ECO:0000313" key="1">
    <source>
        <dbReference type="EMBL" id="KAF2829054.1"/>
    </source>
</evidence>
<organism evidence="1 2">
    <name type="scientific">Ophiobolus disseminans</name>
    <dbReference type="NCBI Taxonomy" id="1469910"/>
    <lineage>
        <taxon>Eukaryota</taxon>
        <taxon>Fungi</taxon>
        <taxon>Dikarya</taxon>
        <taxon>Ascomycota</taxon>
        <taxon>Pezizomycotina</taxon>
        <taxon>Dothideomycetes</taxon>
        <taxon>Pleosporomycetidae</taxon>
        <taxon>Pleosporales</taxon>
        <taxon>Pleosporineae</taxon>
        <taxon>Phaeosphaeriaceae</taxon>
        <taxon>Ophiobolus</taxon>
    </lineage>
</organism>
<dbReference type="EMBL" id="MU006221">
    <property type="protein sequence ID" value="KAF2829054.1"/>
    <property type="molecule type" value="Genomic_DNA"/>
</dbReference>
<keyword evidence="2" id="KW-1185">Reference proteome</keyword>
<name>A0A6A7A8C4_9PLEO</name>
<dbReference type="OrthoDB" id="3667173at2759"/>
<sequence length="185" mass="20556">MLYPDTAEGFPADSSIAGRSINDLFAELAAHKNSMSPLKQGIARFCFYCEAADLHDPDAWPVKQSIICKFCSNAMGPKNAKFHQKARGHQTERCTFHYKHVVRKFPDWLPRVGLSLEDLRKFSRAMATKDFTLLGEVLCGPILGGGPMGNDEIAELMADEEARIVAEHAAYEDGEPGEPEVVWED</sequence>
<reference evidence="1" key="1">
    <citation type="journal article" date="2020" name="Stud. Mycol.">
        <title>101 Dothideomycetes genomes: a test case for predicting lifestyles and emergence of pathogens.</title>
        <authorList>
            <person name="Haridas S."/>
            <person name="Albert R."/>
            <person name="Binder M."/>
            <person name="Bloem J."/>
            <person name="Labutti K."/>
            <person name="Salamov A."/>
            <person name="Andreopoulos B."/>
            <person name="Baker S."/>
            <person name="Barry K."/>
            <person name="Bills G."/>
            <person name="Bluhm B."/>
            <person name="Cannon C."/>
            <person name="Castanera R."/>
            <person name="Culley D."/>
            <person name="Daum C."/>
            <person name="Ezra D."/>
            <person name="Gonzalez J."/>
            <person name="Henrissat B."/>
            <person name="Kuo A."/>
            <person name="Liang C."/>
            <person name="Lipzen A."/>
            <person name="Lutzoni F."/>
            <person name="Magnuson J."/>
            <person name="Mondo S."/>
            <person name="Nolan M."/>
            <person name="Ohm R."/>
            <person name="Pangilinan J."/>
            <person name="Park H.-J."/>
            <person name="Ramirez L."/>
            <person name="Alfaro M."/>
            <person name="Sun H."/>
            <person name="Tritt A."/>
            <person name="Yoshinaga Y."/>
            <person name="Zwiers L.-H."/>
            <person name="Turgeon B."/>
            <person name="Goodwin S."/>
            <person name="Spatafora J."/>
            <person name="Crous P."/>
            <person name="Grigoriev I."/>
        </authorList>
    </citation>
    <scope>NUCLEOTIDE SEQUENCE</scope>
    <source>
        <strain evidence="1">CBS 113818</strain>
    </source>
</reference>
<dbReference type="Proteomes" id="UP000799424">
    <property type="component" value="Unassembled WGS sequence"/>
</dbReference>
<dbReference type="AlphaFoldDB" id="A0A6A7A8C4"/>
<proteinExistence type="predicted"/>
<gene>
    <name evidence="1" type="ORF">CC86DRAFT_287433</name>
</gene>
<evidence type="ECO:0000313" key="2">
    <source>
        <dbReference type="Proteomes" id="UP000799424"/>
    </source>
</evidence>